<dbReference type="EMBL" id="BSSQ01000005">
    <property type="protein sequence ID" value="GLX67096.1"/>
    <property type="molecule type" value="Genomic_DNA"/>
</dbReference>
<dbReference type="RefSeq" id="WP_284237821.1">
    <property type="nucleotide sequence ID" value="NZ_BSSQ01000005.1"/>
</dbReference>
<gene>
    <name evidence="1" type="ORF">MU1_14400</name>
</gene>
<sequence>MSTITQTEREVKLELLSSLARSQTALARILDSIADVSGASPALAQSIAENVELLTTMQKYIAESVTGLTMRRKYRKLGSPGTPWLNATISGLRRKRPRKGGV</sequence>
<name>A0ABQ6G805_9BACL</name>
<keyword evidence="2" id="KW-1185">Reference proteome</keyword>
<proteinExistence type="predicted"/>
<comment type="caution">
    <text evidence="1">The sequence shown here is derived from an EMBL/GenBank/DDBJ whole genome shotgun (WGS) entry which is preliminary data.</text>
</comment>
<evidence type="ECO:0000313" key="2">
    <source>
        <dbReference type="Proteomes" id="UP001157114"/>
    </source>
</evidence>
<protein>
    <submittedName>
        <fullName evidence="1">Uncharacterized protein</fullName>
    </submittedName>
</protein>
<dbReference type="Proteomes" id="UP001157114">
    <property type="component" value="Unassembled WGS sequence"/>
</dbReference>
<reference evidence="1 2" key="1">
    <citation type="submission" date="2023-03" db="EMBL/GenBank/DDBJ databases">
        <title>Draft genome sequence of the bacteria which degrade cell wall of Tricholomamatutake.</title>
        <authorList>
            <person name="Konishi Y."/>
            <person name="Fukuta Y."/>
            <person name="Shirasaka N."/>
        </authorList>
    </citation>
    <scope>NUCLEOTIDE SEQUENCE [LARGE SCALE GENOMIC DNA]</scope>
    <source>
        <strain evidence="2">mu1</strain>
    </source>
</reference>
<organism evidence="1 2">
    <name type="scientific">Paenibacillus glycanilyticus</name>
    <dbReference type="NCBI Taxonomy" id="126569"/>
    <lineage>
        <taxon>Bacteria</taxon>
        <taxon>Bacillati</taxon>
        <taxon>Bacillota</taxon>
        <taxon>Bacilli</taxon>
        <taxon>Bacillales</taxon>
        <taxon>Paenibacillaceae</taxon>
        <taxon>Paenibacillus</taxon>
    </lineage>
</organism>
<accession>A0ABQ6G805</accession>
<evidence type="ECO:0000313" key="1">
    <source>
        <dbReference type="EMBL" id="GLX67096.1"/>
    </source>
</evidence>